<dbReference type="RefSeq" id="WP_225249268.1">
    <property type="nucleotide sequence ID" value="NZ_CP152308.1"/>
</dbReference>
<accession>A0ABS7YI64</accession>
<feature type="chain" id="PRO_5047488601" evidence="2">
    <location>
        <begin position="25"/>
        <end position="114"/>
    </location>
</feature>
<protein>
    <submittedName>
        <fullName evidence="3">DUF2976 domain-containing protein</fullName>
    </submittedName>
</protein>
<feature type="transmembrane region" description="Helical" evidence="1">
    <location>
        <begin position="55"/>
        <end position="77"/>
    </location>
</feature>
<dbReference type="Pfam" id="PF11190">
    <property type="entry name" value="DUF2976"/>
    <property type="match status" value="1"/>
</dbReference>
<keyword evidence="2" id="KW-0732">Signal</keyword>
<reference evidence="4" key="1">
    <citation type="submission" date="2023-07" db="EMBL/GenBank/DDBJ databases">
        <title>Molecular identification of indigenous halophilic bacteria isolated from red sea cost, biodegradation of synthetic dyes and assessment of degraded metabolite toxicity.</title>
        <authorList>
            <person name="Chaieb K."/>
            <person name="Altayb H.N."/>
        </authorList>
    </citation>
    <scope>NUCLEOTIDE SEQUENCE [LARGE SCALE GENOMIC DNA]</scope>
    <source>
        <strain evidence="4">K20</strain>
    </source>
</reference>
<feature type="signal peptide" evidence="2">
    <location>
        <begin position="1"/>
        <end position="24"/>
    </location>
</feature>
<evidence type="ECO:0000313" key="3">
    <source>
        <dbReference type="EMBL" id="MCA2014647.1"/>
    </source>
</evidence>
<dbReference type="Proteomes" id="UP001199044">
    <property type="component" value="Unassembled WGS sequence"/>
</dbReference>
<keyword evidence="1" id="KW-0472">Membrane</keyword>
<sequence length="114" mass="11533">MNITKSFTRITLPLLISISGSVSASGLPTTYVPDGGSTGNYVAAVKAVSGDGVSLIGLLAGAALLFMACAVLGNSFWDVYKGKKTIVELGTTIVLGAAILVIGLLLISVATNIF</sequence>
<proteinExistence type="predicted"/>
<dbReference type="InterPro" id="IPR021356">
    <property type="entry name" value="Integr_conj_element_PFL4702"/>
</dbReference>
<evidence type="ECO:0000256" key="1">
    <source>
        <dbReference type="SAM" id="Phobius"/>
    </source>
</evidence>
<evidence type="ECO:0000313" key="4">
    <source>
        <dbReference type="Proteomes" id="UP001199044"/>
    </source>
</evidence>
<keyword evidence="1" id="KW-1133">Transmembrane helix</keyword>
<organism evidence="3 4">
    <name type="scientific">Vibrio tritonius</name>
    <dbReference type="NCBI Taxonomy" id="1435069"/>
    <lineage>
        <taxon>Bacteria</taxon>
        <taxon>Pseudomonadati</taxon>
        <taxon>Pseudomonadota</taxon>
        <taxon>Gammaproteobacteria</taxon>
        <taxon>Vibrionales</taxon>
        <taxon>Vibrionaceae</taxon>
        <taxon>Vibrio</taxon>
    </lineage>
</organism>
<feature type="transmembrane region" description="Helical" evidence="1">
    <location>
        <begin position="89"/>
        <end position="110"/>
    </location>
</feature>
<keyword evidence="1" id="KW-0812">Transmembrane</keyword>
<comment type="caution">
    <text evidence="3">The sequence shown here is derived from an EMBL/GenBank/DDBJ whole genome shotgun (WGS) entry which is preliminary data.</text>
</comment>
<dbReference type="EMBL" id="JAIWIU010000005">
    <property type="protein sequence ID" value="MCA2014647.1"/>
    <property type="molecule type" value="Genomic_DNA"/>
</dbReference>
<gene>
    <name evidence="3" type="ORF">LDJ79_00900</name>
</gene>
<evidence type="ECO:0000256" key="2">
    <source>
        <dbReference type="SAM" id="SignalP"/>
    </source>
</evidence>
<name>A0ABS7YI64_9VIBR</name>
<keyword evidence="4" id="KW-1185">Reference proteome</keyword>